<accession>A0A482XK59</accession>
<dbReference type="FunFam" id="3.80.10.10:FF:000611">
    <property type="entry name" value="Capricious, isoform E"/>
    <property type="match status" value="1"/>
</dbReference>
<dbReference type="EMBL" id="QKKF02007188">
    <property type="protein sequence ID" value="RZF46064.1"/>
    <property type="molecule type" value="Genomic_DNA"/>
</dbReference>
<comment type="subcellular location">
    <subcellularLocation>
        <location evidence="1">Cell membrane</location>
    </subcellularLocation>
</comment>
<dbReference type="Gene3D" id="3.80.10.10">
    <property type="entry name" value="Ribonuclease Inhibitor"/>
    <property type="match status" value="2"/>
</dbReference>
<dbReference type="Proteomes" id="UP000291343">
    <property type="component" value="Unassembled WGS sequence"/>
</dbReference>
<gene>
    <name evidence="11" type="ORF">LSTR_LSTR004777</name>
</gene>
<proteinExistence type="predicted"/>
<evidence type="ECO:0000256" key="2">
    <source>
        <dbReference type="ARBA" id="ARBA00022475"/>
    </source>
</evidence>
<keyword evidence="4 9" id="KW-0812">Transmembrane</keyword>
<dbReference type="InterPro" id="IPR032675">
    <property type="entry name" value="LRR_dom_sf"/>
</dbReference>
<dbReference type="SMR" id="A0A482XK59"/>
<dbReference type="FunCoup" id="A0A482XK59">
    <property type="interactions" value="44"/>
</dbReference>
<dbReference type="SUPFAM" id="SSF52058">
    <property type="entry name" value="L domain-like"/>
    <property type="match status" value="1"/>
</dbReference>
<evidence type="ECO:0000259" key="10">
    <source>
        <dbReference type="SMART" id="SM00082"/>
    </source>
</evidence>
<dbReference type="OrthoDB" id="1055097at2759"/>
<dbReference type="InterPro" id="IPR003591">
    <property type="entry name" value="Leu-rich_rpt_typical-subtyp"/>
</dbReference>
<keyword evidence="12" id="KW-1185">Reference proteome</keyword>
<dbReference type="SMART" id="SM00082">
    <property type="entry name" value="LRRCT"/>
    <property type="match status" value="1"/>
</dbReference>
<evidence type="ECO:0000256" key="8">
    <source>
        <dbReference type="ARBA" id="ARBA00023136"/>
    </source>
</evidence>
<keyword evidence="8 9" id="KW-0472">Membrane</keyword>
<keyword evidence="7 9" id="KW-1133">Transmembrane helix</keyword>
<evidence type="ECO:0000256" key="6">
    <source>
        <dbReference type="ARBA" id="ARBA00022737"/>
    </source>
</evidence>
<evidence type="ECO:0000256" key="7">
    <source>
        <dbReference type="ARBA" id="ARBA00022989"/>
    </source>
</evidence>
<sequence>MNTVDLLFFHDANQVITKRYKKVNGRRCSSRGGVSVRRMAAAWGAVVAVTMCLLGAALPTAAGNTFCPASCNCDDDKLVVSCIEANLNVVPITLNPAIQQLVLQYNKVKSVDAAFQFYSQLQFVDLSHNNLVTIPNKSFQFQFKLVQLHLSHNKISQISNKTFEGLKQLTILNLRGNYLEDLPDKLFSILSQLEQLDLGQNRISRIDSEAFAGLISLRVLYLDDNQLRIVPTPSFLPLGSLAELKVGLNSFTLLPDDSFKGLNRLSILDLTGAGLVNTSENAFRGLIVLRNLVLVDNKLTKIPTKQLGVLTRLEELSIGQNDFTALEANAFTGLKKLRKLDVSAAPFLERVEKGALADNLNLESLILYSNKKLKSLEDGALEGLPHLRHLVLRDNAFETFSESLVAWPELHKLDLSENPINCGCSLLWLRELLLARRNVSQVLCGAPPNLREKPLKTLKDDELGCSMHGARQQAIIGAICGVVVALAAVLGILLYTYRRQVHGLLKDCQWNKRVMSSKESEYQKTFSEDDFVIRSGQAQGLKIPVTEL</sequence>
<keyword evidence="2" id="KW-1003">Cell membrane</keyword>
<evidence type="ECO:0000256" key="5">
    <source>
        <dbReference type="ARBA" id="ARBA00022729"/>
    </source>
</evidence>
<dbReference type="Pfam" id="PF13855">
    <property type="entry name" value="LRR_8"/>
    <property type="match status" value="3"/>
</dbReference>
<dbReference type="STRING" id="195883.A0A482XK59"/>
<dbReference type="Pfam" id="PF00560">
    <property type="entry name" value="LRR_1"/>
    <property type="match status" value="1"/>
</dbReference>
<evidence type="ECO:0000256" key="4">
    <source>
        <dbReference type="ARBA" id="ARBA00022692"/>
    </source>
</evidence>
<dbReference type="PROSITE" id="PS51450">
    <property type="entry name" value="LRR"/>
    <property type="match status" value="5"/>
</dbReference>
<keyword evidence="5" id="KW-0732">Signal</keyword>
<feature type="transmembrane region" description="Helical" evidence="9">
    <location>
        <begin position="474"/>
        <end position="497"/>
    </location>
</feature>
<evidence type="ECO:0000313" key="11">
    <source>
        <dbReference type="EMBL" id="RZF46064.1"/>
    </source>
</evidence>
<keyword evidence="6" id="KW-0677">Repeat</keyword>
<reference evidence="11 12" key="1">
    <citation type="journal article" date="2017" name="Gigascience">
        <title>Genome sequence of the small brown planthopper, Laodelphax striatellus.</title>
        <authorList>
            <person name="Zhu J."/>
            <person name="Jiang F."/>
            <person name="Wang X."/>
            <person name="Yang P."/>
            <person name="Bao Y."/>
            <person name="Zhao W."/>
            <person name="Wang W."/>
            <person name="Lu H."/>
            <person name="Wang Q."/>
            <person name="Cui N."/>
            <person name="Li J."/>
            <person name="Chen X."/>
            <person name="Luo L."/>
            <person name="Yu J."/>
            <person name="Kang L."/>
            <person name="Cui F."/>
        </authorList>
    </citation>
    <scope>NUCLEOTIDE SEQUENCE [LARGE SCALE GENOMIC DNA]</scope>
    <source>
        <strain evidence="11">Lst14</strain>
    </source>
</reference>
<dbReference type="AlphaFoldDB" id="A0A482XK59"/>
<feature type="domain" description="LRRCT" evidence="10">
    <location>
        <begin position="418"/>
        <end position="466"/>
    </location>
</feature>
<comment type="caution">
    <text evidence="11">The sequence shown here is derived from an EMBL/GenBank/DDBJ whole genome shotgun (WGS) entry which is preliminary data.</text>
</comment>
<dbReference type="InterPro" id="IPR001611">
    <property type="entry name" value="Leu-rich_rpt"/>
</dbReference>
<evidence type="ECO:0000256" key="9">
    <source>
        <dbReference type="SAM" id="Phobius"/>
    </source>
</evidence>
<dbReference type="PANTHER" id="PTHR24369:SF210">
    <property type="entry name" value="CHAOPTIN-RELATED"/>
    <property type="match status" value="1"/>
</dbReference>
<dbReference type="SMART" id="SM00369">
    <property type="entry name" value="LRR_TYP"/>
    <property type="match status" value="10"/>
</dbReference>
<evidence type="ECO:0000256" key="1">
    <source>
        <dbReference type="ARBA" id="ARBA00004236"/>
    </source>
</evidence>
<dbReference type="InParanoid" id="A0A482XK59"/>
<evidence type="ECO:0000256" key="3">
    <source>
        <dbReference type="ARBA" id="ARBA00022614"/>
    </source>
</evidence>
<evidence type="ECO:0000313" key="12">
    <source>
        <dbReference type="Proteomes" id="UP000291343"/>
    </source>
</evidence>
<dbReference type="GO" id="GO:0005886">
    <property type="term" value="C:plasma membrane"/>
    <property type="evidence" value="ECO:0007669"/>
    <property type="project" value="UniProtKB-SubCell"/>
</dbReference>
<protein>
    <recommendedName>
        <fullName evidence="10">LRRCT domain-containing protein</fullName>
    </recommendedName>
</protein>
<dbReference type="InterPro" id="IPR050541">
    <property type="entry name" value="LRR_TM_domain-containing"/>
</dbReference>
<dbReference type="InterPro" id="IPR000483">
    <property type="entry name" value="Cys-rich_flank_reg_C"/>
</dbReference>
<dbReference type="FunFam" id="3.80.10.10:FF:001438">
    <property type="entry name" value="Uncharacterized protein"/>
    <property type="match status" value="1"/>
</dbReference>
<organism evidence="11 12">
    <name type="scientific">Laodelphax striatellus</name>
    <name type="common">Small brown planthopper</name>
    <name type="synonym">Delphax striatella</name>
    <dbReference type="NCBI Taxonomy" id="195883"/>
    <lineage>
        <taxon>Eukaryota</taxon>
        <taxon>Metazoa</taxon>
        <taxon>Ecdysozoa</taxon>
        <taxon>Arthropoda</taxon>
        <taxon>Hexapoda</taxon>
        <taxon>Insecta</taxon>
        <taxon>Pterygota</taxon>
        <taxon>Neoptera</taxon>
        <taxon>Paraneoptera</taxon>
        <taxon>Hemiptera</taxon>
        <taxon>Auchenorrhyncha</taxon>
        <taxon>Fulgoroidea</taxon>
        <taxon>Delphacidae</taxon>
        <taxon>Criomorphinae</taxon>
        <taxon>Laodelphax</taxon>
    </lineage>
</organism>
<dbReference type="PANTHER" id="PTHR24369">
    <property type="entry name" value="ANTIGEN BSP, PUTATIVE-RELATED"/>
    <property type="match status" value="1"/>
</dbReference>
<keyword evidence="3" id="KW-0433">Leucine-rich repeat</keyword>
<name>A0A482XK59_LAOST</name>